<keyword evidence="18" id="KW-1185">Reference proteome</keyword>
<evidence type="ECO:0000256" key="1">
    <source>
        <dbReference type="ARBA" id="ARBA00001927"/>
    </source>
</evidence>
<dbReference type="GO" id="GO:0009055">
    <property type="term" value="F:electron transfer activity"/>
    <property type="evidence" value="ECO:0007669"/>
    <property type="project" value="TreeGrafter"/>
</dbReference>
<keyword evidence="14" id="KW-0812">Transmembrane</keyword>
<dbReference type="EMBL" id="CP003639">
    <property type="protein sequence ID" value="AFM39611.1"/>
    <property type="molecule type" value="Genomic_DNA"/>
</dbReference>
<dbReference type="Gene3D" id="4.10.480.10">
    <property type="entry name" value="Cytochrome-c3 hydrogenase, C-terminal domain"/>
    <property type="match status" value="1"/>
</dbReference>
<evidence type="ECO:0000256" key="4">
    <source>
        <dbReference type="ARBA" id="ARBA00006605"/>
    </source>
</evidence>
<dbReference type="GO" id="GO:0051539">
    <property type="term" value="F:4 iron, 4 sulfur cluster binding"/>
    <property type="evidence" value="ECO:0007669"/>
    <property type="project" value="UniProtKB-KW"/>
</dbReference>
<evidence type="ECO:0000259" key="16">
    <source>
        <dbReference type="Pfam" id="PF14720"/>
    </source>
</evidence>
<evidence type="ECO:0000256" key="2">
    <source>
        <dbReference type="ARBA" id="ARBA00001966"/>
    </source>
</evidence>
<evidence type="ECO:0000256" key="12">
    <source>
        <dbReference type="ARBA" id="ARBA00023291"/>
    </source>
</evidence>
<dbReference type="KEGG" id="dai:Desaci_0545"/>
<dbReference type="GO" id="GO:0046872">
    <property type="term" value="F:metal ion binding"/>
    <property type="evidence" value="ECO:0007669"/>
    <property type="project" value="UniProtKB-KW"/>
</dbReference>
<gene>
    <name evidence="17" type="ordered locus">Desaci_0545</name>
</gene>
<dbReference type="GO" id="GO:0008901">
    <property type="term" value="F:ferredoxin hydrogenase activity"/>
    <property type="evidence" value="ECO:0007669"/>
    <property type="project" value="InterPro"/>
</dbReference>
<keyword evidence="11 13" id="KW-0411">Iron-sulfur</keyword>
<dbReference type="InterPro" id="IPR027394">
    <property type="entry name" value="Cytochrome-c3_hydrogenase_C"/>
</dbReference>
<evidence type="ECO:0000313" key="17">
    <source>
        <dbReference type="EMBL" id="AFM39611.1"/>
    </source>
</evidence>
<proteinExistence type="inferred from homology"/>
<dbReference type="Proteomes" id="UP000002892">
    <property type="component" value="Chromosome"/>
</dbReference>
<feature type="domain" description="Cytochrome-c3 hydrogenase C-terminal" evidence="16">
    <location>
        <begin position="219"/>
        <end position="296"/>
    </location>
</feature>
<evidence type="ECO:0000256" key="7">
    <source>
        <dbReference type="ARBA" id="ARBA00022723"/>
    </source>
</evidence>
<feature type="binding site" evidence="13">
    <location>
        <position position="153"/>
    </location>
    <ligand>
        <name>[4Fe-4S] cluster</name>
        <dbReference type="ChEBI" id="CHEBI:49883"/>
        <label>1</label>
    </ligand>
</feature>
<comment type="subcellular location">
    <subcellularLocation>
        <location evidence="3">Cell envelope</location>
    </subcellularLocation>
</comment>
<protein>
    <submittedName>
        <fullName evidence="17">Hydrogenase (NiFe) small subunit HydA</fullName>
    </submittedName>
</protein>
<dbReference type="SUPFAM" id="SSF56770">
    <property type="entry name" value="HydA/Nqo6-like"/>
    <property type="match status" value="1"/>
</dbReference>
<dbReference type="InterPro" id="IPR037148">
    <property type="entry name" value="NiFe-Hase_small_C_sf"/>
</dbReference>
<dbReference type="GO" id="GO:0016020">
    <property type="term" value="C:membrane"/>
    <property type="evidence" value="ECO:0007669"/>
    <property type="project" value="TreeGrafter"/>
</dbReference>
<dbReference type="GO" id="GO:0051538">
    <property type="term" value="F:3 iron, 4 sulfur cluster binding"/>
    <property type="evidence" value="ECO:0007669"/>
    <property type="project" value="UniProtKB-KW"/>
</dbReference>
<keyword evidence="9" id="KW-0560">Oxidoreductase</keyword>
<keyword evidence="10 13" id="KW-0408">Iron</keyword>
<dbReference type="PRINTS" id="PR00614">
    <property type="entry name" value="NIHGNASESMLL"/>
</dbReference>
<feature type="binding site" evidence="13">
    <location>
        <position position="187"/>
    </location>
    <ligand>
        <name>[4Fe-4S] cluster</name>
        <dbReference type="ChEBI" id="CHEBI:49883"/>
        <label>1</label>
    </ligand>
</feature>
<name>I4D1D7_DESAJ</name>
<feature type="transmembrane region" description="Helical" evidence="14">
    <location>
        <begin position="316"/>
        <end position="337"/>
    </location>
</feature>
<comment type="similarity">
    <text evidence="4">Belongs to the [NiFe]/[NiFeSe] hydrogenase small subunit family.</text>
</comment>
<feature type="binding site" evidence="13">
    <location>
        <position position="227"/>
    </location>
    <ligand>
        <name>[4Fe-4S] cluster</name>
        <dbReference type="ChEBI" id="CHEBI:49883"/>
        <label>2</label>
    </ligand>
</feature>
<feature type="binding site" evidence="13">
    <location>
        <position position="262"/>
    </location>
    <ligand>
        <name>[3Fe-4S] cluster</name>
        <dbReference type="ChEBI" id="CHEBI:21137"/>
    </ligand>
</feature>
<reference evidence="17 18" key="1">
    <citation type="journal article" date="2012" name="J. Bacteriol.">
        <title>Complete genome sequences of Desulfosporosinus orientis DSM765T, Desulfosporosinus youngiae DSM17734T, Desulfosporosinus meridiei DSM13257T, and Desulfosporosinus acidiphilus DSM22704T.</title>
        <authorList>
            <person name="Pester M."/>
            <person name="Brambilla E."/>
            <person name="Alazard D."/>
            <person name="Rattei T."/>
            <person name="Weinmaier T."/>
            <person name="Han J."/>
            <person name="Lucas S."/>
            <person name="Lapidus A."/>
            <person name="Cheng J.F."/>
            <person name="Goodwin L."/>
            <person name="Pitluck S."/>
            <person name="Peters L."/>
            <person name="Ovchinnikova G."/>
            <person name="Teshima H."/>
            <person name="Detter J.C."/>
            <person name="Han C.S."/>
            <person name="Tapia R."/>
            <person name="Land M.L."/>
            <person name="Hauser L."/>
            <person name="Kyrpides N.C."/>
            <person name="Ivanova N.N."/>
            <person name="Pagani I."/>
            <person name="Huntmann M."/>
            <person name="Wei C.L."/>
            <person name="Davenport K.W."/>
            <person name="Daligault H."/>
            <person name="Chain P.S."/>
            <person name="Chen A."/>
            <person name="Mavromatis K."/>
            <person name="Markowitz V."/>
            <person name="Szeto E."/>
            <person name="Mikhailova N."/>
            <person name="Pati A."/>
            <person name="Wagner M."/>
            <person name="Woyke T."/>
            <person name="Ollivier B."/>
            <person name="Klenk H.P."/>
            <person name="Spring S."/>
            <person name="Loy A."/>
        </authorList>
    </citation>
    <scope>NUCLEOTIDE SEQUENCE [LARGE SCALE GENOMIC DNA]</scope>
    <source>
        <strain evidence="18">DSM 22704 / JCM 16185 / SJ4</strain>
    </source>
</reference>
<evidence type="ECO:0000259" key="15">
    <source>
        <dbReference type="Pfam" id="PF01058"/>
    </source>
</evidence>
<dbReference type="OrthoDB" id="9766729at2"/>
<evidence type="ECO:0000256" key="11">
    <source>
        <dbReference type="ARBA" id="ARBA00023014"/>
    </source>
</evidence>
<dbReference type="PANTHER" id="PTHR30013">
    <property type="entry name" value="NIFE / NIFESE HYDROGENASE SMALL SUBUNIT FAMILY MEMBER"/>
    <property type="match status" value="1"/>
</dbReference>
<sequence length="372" mass="41525">MLDRREFIKLIVKGAILGNFYKLITPPLAQAVTAGDVKKLPVVMIETGTCTGDSISFDNIWTPTFSDILSNILDWRYDWSMNQAQGDAVYQVLQDTYTKMPYEYVLLVQGAMIRSDAGHYDHVAYEQGKLTTGIDLVRRFGLKAKYVVAIGSCAAYGGPVSGYPNPTRATGVQNILPERRVINVSGCPAHPDWIMGTLLHLALYGEPELEKYGRPKMFYGETIHNRCPRRYFYDQGIFATEIGQKECLYRVGCKGPVTYADCPIRRWNDRYNWPIGCNTPCIGCTEPGYPDLMSPFTAHLPDISLPGGTKVTTDSVGLGVLGLTTAAIVGHVSASLYTGRIQRNMLKSTVRGKHRFTLKKAKTFHRYRVKKS</sequence>
<dbReference type="GO" id="GO:0009375">
    <property type="term" value="C:ferredoxin hydrogenase complex"/>
    <property type="evidence" value="ECO:0007669"/>
    <property type="project" value="InterPro"/>
</dbReference>
<feature type="binding site" evidence="13">
    <location>
        <position position="247"/>
    </location>
    <ligand>
        <name>[4Fe-4S] cluster</name>
        <dbReference type="ChEBI" id="CHEBI:49883"/>
        <label>2</label>
    </ligand>
</feature>
<dbReference type="InterPro" id="IPR037024">
    <property type="entry name" value="NiFe_Hase_small_N_sf"/>
</dbReference>
<comment type="cofactor">
    <cofactor evidence="2">
        <name>[4Fe-4S] cluster</name>
        <dbReference type="ChEBI" id="CHEBI:49883"/>
    </cofactor>
</comment>
<evidence type="ECO:0000256" key="3">
    <source>
        <dbReference type="ARBA" id="ARBA00004196"/>
    </source>
</evidence>
<dbReference type="eggNOG" id="COG1740">
    <property type="taxonomic scope" value="Bacteria"/>
</dbReference>
<evidence type="ECO:0000256" key="6">
    <source>
        <dbReference type="ARBA" id="ARBA00022485"/>
    </source>
</evidence>
<accession>I4D1D7</accession>
<feature type="domain" description="NADH:ubiquinone oxidoreductase-like 20kDa subunit" evidence="15">
    <location>
        <begin position="50"/>
        <end position="201"/>
    </location>
</feature>
<keyword evidence="8" id="KW-0732">Signal</keyword>
<keyword evidence="7 13" id="KW-0479">Metal-binding</keyword>
<evidence type="ECO:0000256" key="5">
    <source>
        <dbReference type="ARBA" id="ARBA00011771"/>
    </source>
</evidence>
<dbReference type="GO" id="GO:0044569">
    <property type="term" value="C:[Ni-Fe] hydrogenase complex"/>
    <property type="evidence" value="ECO:0007669"/>
    <property type="project" value="TreeGrafter"/>
</dbReference>
<feature type="binding site" evidence="13">
    <location>
        <position position="253"/>
    </location>
    <ligand>
        <name>[4Fe-4S] cluster</name>
        <dbReference type="ChEBI" id="CHEBI:49883"/>
        <label>2</label>
    </ligand>
</feature>
<organism evidence="17 18">
    <name type="scientific">Desulfosporosinus acidiphilus (strain DSM 22704 / JCM 16185 / SJ4)</name>
    <dbReference type="NCBI Taxonomy" id="646529"/>
    <lineage>
        <taxon>Bacteria</taxon>
        <taxon>Bacillati</taxon>
        <taxon>Bacillota</taxon>
        <taxon>Clostridia</taxon>
        <taxon>Eubacteriales</taxon>
        <taxon>Desulfitobacteriaceae</taxon>
        <taxon>Desulfosporosinus</taxon>
    </lineage>
</organism>
<keyword evidence="6 13" id="KW-0004">4Fe-4S</keyword>
<feature type="binding site" evidence="13">
    <location>
        <position position="224"/>
    </location>
    <ligand>
        <name>[4Fe-4S] cluster</name>
        <dbReference type="ChEBI" id="CHEBI:49883"/>
        <label>2</label>
    </ligand>
</feature>
<feature type="binding site" evidence="13">
    <location>
        <position position="281"/>
    </location>
    <ligand>
        <name>[3Fe-4S] cluster</name>
        <dbReference type="ChEBI" id="CHEBI:21137"/>
    </ligand>
</feature>
<evidence type="ECO:0000256" key="10">
    <source>
        <dbReference type="ARBA" id="ARBA00023004"/>
    </source>
</evidence>
<keyword evidence="12 13" id="KW-0003">3Fe-4S</keyword>
<evidence type="ECO:0000256" key="14">
    <source>
        <dbReference type="SAM" id="Phobius"/>
    </source>
</evidence>
<feature type="binding site" evidence="13">
    <location>
        <position position="284"/>
    </location>
    <ligand>
        <name>[3Fe-4S] cluster</name>
        <dbReference type="ChEBI" id="CHEBI:21137"/>
    </ligand>
</feature>
<keyword evidence="14" id="KW-0472">Membrane</keyword>
<dbReference type="Pfam" id="PF01058">
    <property type="entry name" value="Oxidored_q6"/>
    <property type="match status" value="1"/>
</dbReference>
<dbReference type="Gene3D" id="3.40.50.700">
    <property type="entry name" value="NADH:ubiquinone oxidoreductase-like, 20kDa subunit"/>
    <property type="match status" value="1"/>
</dbReference>
<dbReference type="HOGENOM" id="CLU_046107_1_1_9"/>
<dbReference type="InterPro" id="IPR006137">
    <property type="entry name" value="NADH_UbQ_OxRdtase-like_20kDa"/>
</dbReference>
<evidence type="ECO:0000256" key="9">
    <source>
        <dbReference type="ARBA" id="ARBA00023002"/>
    </source>
</evidence>
<dbReference type="InterPro" id="IPR001821">
    <property type="entry name" value="NiFe_hydrogenase_ssu"/>
</dbReference>
<evidence type="ECO:0000256" key="8">
    <source>
        <dbReference type="ARBA" id="ARBA00022729"/>
    </source>
</evidence>
<dbReference type="PIRSF" id="PIRSF000310">
    <property type="entry name" value="NiFe_hyd_ssu"/>
    <property type="match status" value="1"/>
</dbReference>
<dbReference type="Pfam" id="PF14720">
    <property type="entry name" value="NiFe_hyd_SSU_C"/>
    <property type="match status" value="1"/>
</dbReference>
<dbReference type="STRING" id="646529.Desaci_0545"/>
<dbReference type="PANTHER" id="PTHR30013:SF7">
    <property type="entry name" value="HYDROGENASE-2 SMALL CHAIN"/>
    <property type="match status" value="1"/>
</dbReference>
<comment type="cofactor">
    <cofactor evidence="1">
        <name>[3Fe-4S] cluster</name>
        <dbReference type="ChEBI" id="CHEBI:21137"/>
    </cofactor>
</comment>
<evidence type="ECO:0000256" key="13">
    <source>
        <dbReference type="PIRSR" id="PIRSR000310-1"/>
    </source>
</evidence>
<dbReference type="NCBIfam" id="TIGR00391">
    <property type="entry name" value="hydA"/>
    <property type="match status" value="1"/>
</dbReference>
<feature type="binding site" evidence="13">
    <location>
        <position position="50"/>
    </location>
    <ligand>
        <name>[4Fe-4S] cluster</name>
        <dbReference type="ChEBI" id="CHEBI:49883"/>
        <label>1</label>
    </ligand>
</feature>
<dbReference type="GO" id="GO:0030313">
    <property type="term" value="C:cell envelope"/>
    <property type="evidence" value="ECO:0007669"/>
    <property type="project" value="UniProtKB-SubCell"/>
</dbReference>
<keyword evidence="14" id="KW-1133">Transmembrane helix</keyword>
<dbReference type="AlphaFoldDB" id="I4D1D7"/>
<evidence type="ECO:0000313" key="18">
    <source>
        <dbReference type="Proteomes" id="UP000002892"/>
    </source>
</evidence>
<comment type="subunit">
    <text evidence="5">Heterodimer of a large and a small subunit.</text>
</comment>
<dbReference type="RefSeq" id="WP_014825624.1">
    <property type="nucleotide sequence ID" value="NC_018068.1"/>
</dbReference>
<dbReference type="GO" id="GO:0009061">
    <property type="term" value="P:anaerobic respiration"/>
    <property type="evidence" value="ECO:0007669"/>
    <property type="project" value="TreeGrafter"/>
</dbReference>